<keyword evidence="2" id="KW-0812">Transmembrane</keyword>
<protein>
    <submittedName>
        <fullName evidence="4">GTPase Era</fullName>
    </submittedName>
</protein>
<dbReference type="GO" id="GO:0000028">
    <property type="term" value="P:ribosomal small subunit assembly"/>
    <property type="evidence" value="ECO:0007669"/>
    <property type="project" value="TreeGrafter"/>
</dbReference>
<keyword evidence="2" id="KW-0472">Membrane</keyword>
<dbReference type="GO" id="GO:0005525">
    <property type="term" value="F:GTP binding"/>
    <property type="evidence" value="ECO:0007669"/>
    <property type="project" value="InterPro"/>
</dbReference>
<dbReference type="AlphaFoldDB" id="A0A3S4WL77"/>
<feature type="domain" description="G" evidence="3">
    <location>
        <begin position="60"/>
        <end position="179"/>
    </location>
</feature>
<dbReference type="Pfam" id="PF01926">
    <property type="entry name" value="MMR_HSR1"/>
    <property type="match status" value="1"/>
</dbReference>
<dbReference type="KEGG" id="asla:NCTC11923_01994"/>
<dbReference type="GO" id="GO:0043024">
    <property type="term" value="F:ribosomal small subunit binding"/>
    <property type="evidence" value="ECO:0007669"/>
    <property type="project" value="TreeGrafter"/>
</dbReference>
<dbReference type="InterPro" id="IPR005662">
    <property type="entry name" value="GTPase_Era-like"/>
</dbReference>
<feature type="transmembrane region" description="Helical" evidence="2">
    <location>
        <begin position="482"/>
        <end position="503"/>
    </location>
</feature>
<dbReference type="EMBL" id="LR134363">
    <property type="protein sequence ID" value="VEG75334.1"/>
    <property type="molecule type" value="Genomic_DNA"/>
</dbReference>
<gene>
    <name evidence="4" type="ORF">NCTC11923_01994</name>
</gene>
<evidence type="ECO:0000313" key="4">
    <source>
        <dbReference type="EMBL" id="VEG75334.1"/>
    </source>
</evidence>
<dbReference type="PANTHER" id="PTHR42698:SF1">
    <property type="entry name" value="GTPASE ERA, MITOCHONDRIAL"/>
    <property type="match status" value="1"/>
</dbReference>
<feature type="transmembrane region" description="Helical" evidence="2">
    <location>
        <begin position="440"/>
        <end position="462"/>
    </location>
</feature>
<dbReference type="Proteomes" id="UP000276899">
    <property type="component" value="Chromosome"/>
</dbReference>
<evidence type="ECO:0000256" key="1">
    <source>
        <dbReference type="SAM" id="MobiDB-lite"/>
    </source>
</evidence>
<dbReference type="Gene3D" id="3.40.50.300">
    <property type="entry name" value="P-loop containing nucleotide triphosphate hydrolases"/>
    <property type="match status" value="1"/>
</dbReference>
<evidence type="ECO:0000256" key="2">
    <source>
        <dbReference type="SAM" id="Phobius"/>
    </source>
</evidence>
<organism evidence="4 5">
    <name type="scientific">Actinomyces slackii</name>
    <dbReference type="NCBI Taxonomy" id="52774"/>
    <lineage>
        <taxon>Bacteria</taxon>
        <taxon>Bacillati</taxon>
        <taxon>Actinomycetota</taxon>
        <taxon>Actinomycetes</taxon>
        <taxon>Actinomycetales</taxon>
        <taxon>Actinomycetaceae</taxon>
        <taxon>Actinomyces</taxon>
    </lineage>
</organism>
<proteinExistence type="predicted"/>
<dbReference type="InterPro" id="IPR006073">
    <property type="entry name" value="GTP-bd"/>
</dbReference>
<dbReference type="GO" id="GO:0019843">
    <property type="term" value="F:rRNA binding"/>
    <property type="evidence" value="ECO:0007669"/>
    <property type="project" value="TreeGrafter"/>
</dbReference>
<reference evidence="4 5" key="1">
    <citation type="submission" date="2018-12" db="EMBL/GenBank/DDBJ databases">
        <authorList>
            <consortium name="Pathogen Informatics"/>
        </authorList>
    </citation>
    <scope>NUCLEOTIDE SEQUENCE [LARGE SCALE GENOMIC DNA]</scope>
    <source>
        <strain evidence="4 5">NCTC11923</strain>
    </source>
</reference>
<dbReference type="SUPFAM" id="SSF52540">
    <property type="entry name" value="P-loop containing nucleoside triphosphate hydrolases"/>
    <property type="match status" value="1"/>
</dbReference>
<dbReference type="RefSeq" id="WP_026427486.1">
    <property type="nucleotide sequence ID" value="NZ_CBCRWE010000031.1"/>
</dbReference>
<dbReference type="PANTHER" id="PTHR42698">
    <property type="entry name" value="GTPASE ERA"/>
    <property type="match status" value="1"/>
</dbReference>
<dbReference type="InterPro" id="IPR027417">
    <property type="entry name" value="P-loop_NTPase"/>
</dbReference>
<keyword evidence="2" id="KW-1133">Transmembrane helix</keyword>
<dbReference type="GO" id="GO:0005829">
    <property type="term" value="C:cytosol"/>
    <property type="evidence" value="ECO:0007669"/>
    <property type="project" value="TreeGrafter"/>
</dbReference>
<evidence type="ECO:0000313" key="5">
    <source>
        <dbReference type="Proteomes" id="UP000276899"/>
    </source>
</evidence>
<keyword evidence="5" id="KW-1185">Reference proteome</keyword>
<feature type="region of interest" description="Disordered" evidence="1">
    <location>
        <begin position="352"/>
        <end position="375"/>
    </location>
</feature>
<accession>A0A3S4WL77</accession>
<name>A0A3S4WL77_9ACTO</name>
<dbReference type="STRING" id="1278298.GCA_000428685_00428"/>
<evidence type="ECO:0000259" key="3">
    <source>
        <dbReference type="Pfam" id="PF01926"/>
    </source>
</evidence>
<sequence length="552" mass="57334">MSQSNAVQQDESGLAARLEALEGVVELGSRLGMEARLGPTRELLQRAGQRRRLAPGTTVVALLGATGAGKSSLVNALAGAPIARVAVTRPTTSQPLALLPGTGEDQGAGDAIPALLDWLGVGQRVVAPEALGQRLGASTILLDLPDIDSDHPEHRALAEQLAGKVDVLVWVLDPEKYADAVVHQDFLAPMSAHGEVTLVALNQIDRLDQDSARAVMDDAARLLAANGLDGVPLLAVSARTGAGLQSLSEAIAAIARNRAAATRRLSADARTVAGRLRVGLGLSGGQVRGRADDEAGLRLHRAASAVAGTELIASAVAGAHRHRARSAVGWLPVRWIERLRRDPLTALHLGQRPGAALEHHPAPAGRSSLPEAGPGDTGALWSAAHAYALNACAGLPEDAAAEAVARSDDRARSLAPALDEAVAGVEVGQRRPAWWSVANALQWALGLTALAGGLWLAGLHLIERYLLIAADPPRWGQIPWPVILLVSGIVLGILLALAGGLAARAGAARRRRAAAAALEAAVSDVIESQVMAPLRAELDDWQRVAELLDRAT</sequence>